<evidence type="ECO:0000259" key="3">
    <source>
        <dbReference type="PROSITE" id="PS50888"/>
    </source>
</evidence>
<name>A0A443S986_9ACAR</name>
<dbReference type="PANTHER" id="PTHR23349:SF111">
    <property type="entry name" value="BHLH DOMAIN-CONTAINING PROTEIN"/>
    <property type="match status" value="1"/>
</dbReference>
<dbReference type="PANTHER" id="PTHR23349">
    <property type="entry name" value="BASIC HELIX-LOOP-HELIX TRANSCRIPTION FACTOR, TWIST"/>
    <property type="match status" value="1"/>
</dbReference>
<evidence type="ECO:0000256" key="1">
    <source>
        <dbReference type="SAM" id="Coils"/>
    </source>
</evidence>
<dbReference type="GO" id="GO:0032502">
    <property type="term" value="P:developmental process"/>
    <property type="evidence" value="ECO:0007669"/>
    <property type="project" value="TreeGrafter"/>
</dbReference>
<feature type="domain" description="BHLH" evidence="3">
    <location>
        <begin position="159"/>
        <end position="215"/>
    </location>
</feature>
<dbReference type="PROSITE" id="PS50888">
    <property type="entry name" value="BHLH"/>
    <property type="match status" value="1"/>
</dbReference>
<reference evidence="4 5" key="1">
    <citation type="journal article" date="2018" name="Gigascience">
        <title>Genomes of trombidid mites reveal novel predicted allergens and laterally-transferred genes associated with secondary metabolism.</title>
        <authorList>
            <person name="Dong X."/>
            <person name="Chaisiri K."/>
            <person name="Xia D."/>
            <person name="Armstrong S.D."/>
            <person name="Fang Y."/>
            <person name="Donnelly M.J."/>
            <person name="Kadowaki T."/>
            <person name="McGarry J.W."/>
            <person name="Darby A.C."/>
            <person name="Makepeace B.L."/>
        </authorList>
    </citation>
    <scope>NUCLEOTIDE SEQUENCE [LARGE SCALE GENOMIC DNA]</scope>
    <source>
        <strain evidence="4">UoL-UT</strain>
    </source>
</reference>
<proteinExistence type="predicted"/>
<dbReference type="InterPro" id="IPR011598">
    <property type="entry name" value="bHLH_dom"/>
</dbReference>
<dbReference type="CDD" id="cd11390">
    <property type="entry name" value="bHLH_TS"/>
    <property type="match status" value="1"/>
</dbReference>
<dbReference type="AlphaFoldDB" id="A0A443S986"/>
<dbReference type="EMBL" id="NCKV01005418">
    <property type="protein sequence ID" value="RWS24077.1"/>
    <property type="molecule type" value="Genomic_DNA"/>
</dbReference>
<evidence type="ECO:0000313" key="4">
    <source>
        <dbReference type="EMBL" id="RWS24077.1"/>
    </source>
</evidence>
<dbReference type="VEuPathDB" id="VectorBase:LDEU007963"/>
<dbReference type="Proteomes" id="UP000288716">
    <property type="component" value="Unassembled WGS sequence"/>
</dbReference>
<accession>A0A443S986</accession>
<dbReference type="OrthoDB" id="6241467at2759"/>
<dbReference type="GO" id="GO:0000977">
    <property type="term" value="F:RNA polymerase II transcription regulatory region sequence-specific DNA binding"/>
    <property type="evidence" value="ECO:0007669"/>
    <property type="project" value="TreeGrafter"/>
</dbReference>
<feature type="coiled-coil region" evidence="1">
    <location>
        <begin position="150"/>
        <end position="185"/>
    </location>
</feature>
<dbReference type="STRING" id="299467.A0A443S986"/>
<dbReference type="GO" id="GO:0000981">
    <property type="term" value="F:DNA-binding transcription factor activity, RNA polymerase II-specific"/>
    <property type="evidence" value="ECO:0007669"/>
    <property type="project" value="TreeGrafter"/>
</dbReference>
<evidence type="ECO:0000313" key="5">
    <source>
        <dbReference type="Proteomes" id="UP000288716"/>
    </source>
</evidence>
<organism evidence="4 5">
    <name type="scientific">Leptotrombidium deliense</name>
    <dbReference type="NCBI Taxonomy" id="299467"/>
    <lineage>
        <taxon>Eukaryota</taxon>
        <taxon>Metazoa</taxon>
        <taxon>Ecdysozoa</taxon>
        <taxon>Arthropoda</taxon>
        <taxon>Chelicerata</taxon>
        <taxon>Arachnida</taxon>
        <taxon>Acari</taxon>
        <taxon>Acariformes</taxon>
        <taxon>Trombidiformes</taxon>
        <taxon>Prostigmata</taxon>
        <taxon>Anystina</taxon>
        <taxon>Parasitengona</taxon>
        <taxon>Trombiculoidea</taxon>
        <taxon>Trombiculidae</taxon>
        <taxon>Leptotrombidium</taxon>
    </lineage>
</organism>
<dbReference type="Pfam" id="PF00010">
    <property type="entry name" value="HLH"/>
    <property type="match status" value="1"/>
</dbReference>
<keyword evidence="1" id="KW-0175">Coiled coil</keyword>
<dbReference type="GO" id="GO:0046983">
    <property type="term" value="F:protein dimerization activity"/>
    <property type="evidence" value="ECO:0007669"/>
    <property type="project" value="InterPro"/>
</dbReference>
<feature type="region of interest" description="Disordered" evidence="2">
    <location>
        <begin position="75"/>
        <end position="99"/>
    </location>
</feature>
<gene>
    <name evidence="4" type="ORF">B4U80_08094</name>
</gene>
<dbReference type="SMART" id="SM00353">
    <property type="entry name" value="HLH"/>
    <property type="match status" value="1"/>
</dbReference>
<sequence>MFKRELGGLPSFDVLMNTTAPMNRIPNEHINYNGITIKQDPQELPMQDLQFASPLNEYAQQEPLDYSNLLDDSIYDTHYGDSPRNSTSPELCDEDSSEPIKKRFKQENGDMVMCKEDSSQINDDLHPMQDDSSLISTSRMRLWKKYSRNKEMSKAEIEKKRNLANTQERQRMRKLNNALELLRKAIPEEFHMNHPPRRLSKIKTLRKAIEYIRHLEVLLSEPDCNADIRALYSLTGNDL</sequence>
<keyword evidence="5" id="KW-1185">Reference proteome</keyword>
<dbReference type="SUPFAM" id="SSF47459">
    <property type="entry name" value="HLH, helix-loop-helix DNA-binding domain"/>
    <property type="match status" value="1"/>
</dbReference>
<comment type="caution">
    <text evidence="4">The sequence shown here is derived from an EMBL/GenBank/DDBJ whole genome shotgun (WGS) entry which is preliminary data.</text>
</comment>
<dbReference type="Gene3D" id="4.10.280.10">
    <property type="entry name" value="Helix-loop-helix DNA-binding domain"/>
    <property type="match status" value="1"/>
</dbReference>
<evidence type="ECO:0000256" key="2">
    <source>
        <dbReference type="SAM" id="MobiDB-lite"/>
    </source>
</evidence>
<dbReference type="InterPro" id="IPR050283">
    <property type="entry name" value="E-box_TF_Regulators"/>
</dbReference>
<protein>
    <submittedName>
        <fullName evidence="4">Heart-and neural crest derivatives-expressed protein 2-like protein</fullName>
    </submittedName>
</protein>
<dbReference type="InterPro" id="IPR036638">
    <property type="entry name" value="HLH_DNA-bd_sf"/>
</dbReference>